<evidence type="ECO:0000259" key="1">
    <source>
        <dbReference type="Pfam" id="PF21747"/>
    </source>
</evidence>
<name>A0A1H3NJF7_9BACI</name>
<reference evidence="3" key="1">
    <citation type="submission" date="2016-10" db="EMBL/GenBank/DDBJ databases">
        <authorList>
            <person name="Varghese N."/>
            <person name="Submissions S."/>
        </authorList>
    </citation>
    <scope>NUCLEOTIDE SEQUENCE [LARGE SCALE GENOMIC DNA]</scope>
    <source>
        <strain evidence="3">SP</strain>
    </source>
</reference>
<sequence length="137" mass="16336">MFVVDIAYERGMYPEDVLPPWKRAEEFIKPAVNSWEQRGVVTLTQCFKERNRHGAKPMMLSYCAIYIQLMHWINEEPVRSLQTVPEYLKSMPYAPMNLEERLFFILQAPDHHHAFTTLMQLFSESVKKWAVFQLRNK</sequence>
<dbReference type="Pfam" id="PF21747">
    <property type="entry name" value="YpoC"/>
    <property type="match status" value="1"/>
</dbReference>
<dbReference type="EMBL" id="FNPI01000004">
    <property type="protein sequence ID" value="SDY88565.1"/>
    <property type="molecule type" value="Genomic_DNA"/>
</dbReference>
<evidence type="ECO:0000313" key="2">
    <source>
        <dbReference type="EMBL" id="SDY88565.1"/>
    </source>
</evidence>
<dbReference type="STRING" id="1503961.SAMN05421736_10486"/>
<evidence type="ECO:0000313" key="3">
    <source>
        <dbReference type="Proteomes" id="UP000198935"/>
    </source>
</evidence>
<feature type="domain" description="YpoC-like" evidence="1">
    <location>
        <begin position="26"/>
        <end position="137"/>
    </location>
</feature>
<proteinExistence type="predicted"/>
<organism evidence="2 3">
    <name type="scientific">Evansella caseinilytica</name>
    <dbReference type="NCBI Taxonomy" id="1503961"/>
    <lineage>
        <taxon>Bacteria</taxon>
        <taxon>Bacillati</taxon>
        <taxon>Bacillota</taxon>
        <taxon>Bacilli</taxon>
        <taxon>Bacillales</taxon>
        <taxon>Bacillaceae</taxon>
        <taxon>Evansella</taxon>
    </lineage>
</organism>
<dbReference type="Proteomes" id="UP000198935">
    <property type="component" value="Unassembled WGS sequence"/>
</dbReference>
<dbReference type="AlphaFoldDB" id="A0A1H3NJF7"/>
<dbReference type="InterPro" id="IPR048427">
    <property type="entry name" value="YpoC"/>
</dbReference>
<gene>
    <name evidence="2" type="ORF">SAMN05421736_10486</name>
</gene>
<accession>A0A1H3NJF7</accession>
<protein>
    <recommendedName>
        <fullName evidence="1">YpoC-like domain-containing protein</fullName>
    </recommendedName>
</protein>
<keyword evidence="3" id="KW-1185">Reference proteome</keyword>